<evidence type="ECO:0000313" key="7">
    <source>
        <dbReference type="Proteomes" id="UP000224507"/>
    </source>
</evidence>
<accession>A0A1Z3CIL5</accession>
<name>A0A1Z3CIL5_FUSNP</name>
<dbReference type="AlphaFoldDB" id="A0A1Z3CIL5"/>
<reference evidence="5 7" key="2">
    <citation type="submission" date="2017-06" db="EMBL/GenBank/DDBJ databases">
        <title>Draft genome sequence of Fusobacterium nucleatum subsp. polymorphum KCOM 1274 (=ChDC F309).</title>
        <authorList>
            <person name="Kook J.-K."/>
            <person name="Park S.-N."/>
            <person name="Lim Y.K."/>
            <person name="Roh H."/>
        </authorList>
    </citation>
    <scope>NUCLEOTIDE SEQUENCE [LARGE SCALE GENOMIC DNA]</scope>
    <source>
        <strain evidence="5">KCOM 1274</strain>
        <strain evidence="7">KCOM 1274 (ChDC F309)</strain>
    </source>
</reference>
<evidence type="ECO:0000256" key="2">
    <source>
        <dbReference type="ARBA" id="ARBA00061366"/>
    </source>
</evidence>
<dbReference type="InterPro" id="IPR004386">
    <property type="entry name" value="Toxin_YafQ-like"/>
</dbReference>
<dbReference type="FunFam" id="3.30.2310.20:FF:000003">
    <property type="entry name" value="Type II toxin-antitoxin system YafQ family toxin"/>
    <property type="match status" value="1"/>
</dbReference>
<dbReference type="Gene3D" id="3.30.2310.20">
    <property type="entry name" value="RelE-like"/>
    <property type="match status" value="1"/>
</dbReference>
<evidence type="ECO:0000256" key="1">
    <source>
        <dbReference type="ARBA" id="ARBA00022649"/>
    </source>
</evidence>
<comment type="similarity">
    <text evidence="2">Belongs to the RelE toxin family. YafQ subfamily.</text>
</comment>
<dbReference type="Pfam" id="PF15738">
    <property type="entry name" value="YafQ_toxin"/>
    <property type="match status" value="1"/>
</dbReference>
<gene>
    <name evidence="4" type="ORF">CBG50_05210</name>
    <name evidence="5" type="ORF">CBG56_03025</name>
</gene>
<evidence type="ECO:0000313" key="6">
    <source>
        <dbReference type="Proteomes" id="UP000196759"/>
    </source>
</evidence>
<dbReference type="GO" id="GO:0006415">
    <property type="term" value="P:translational termination"/>
    <property type="evidence" value="ECO:0007669"/>
    <property type="project" value="TreeGrafter"/>
</dbReference>
<keyword evidence="6" id="KW-1185">Reference proteome</keyword>
<dbReference type="Proteomes" id="UP000224507">
    <property type="component" value="Unassembled WGS sequence"/>
</dbReference>
<organism evidence="4 6">
    <name type="scientific">Fusobacterium nucleatum subsp. polymorphum</name>
    <name type="common">Fusobacterium polymorphum</name>
    <dbReference type="NCBI Taxonomy" id="76857"/>
    <lineage>
        <taxon>Bacteria</taxon>
        <taxon>Fusobacteriati</taxon>
        <taxon>Fusobacteriota</taxon>
        <taxon>Fusobacteriia</taxon>
        <taxon>Fusobacteriales</taxon>
        <taxon>Fusobacteriaceae</taxon>
        <taxon>Fusobacterium</taxon>
    </lineage>
</organism>
<dbReference type="PIRSF" id="PIRSF006156">
    <property type="entry name" value="YafQ"/>
    <property type="match status" value="1"/>
</dbReference>
<feature type="active site" description="Proton donor" evidence="3">
    <location>
        <position position="92"/>
    </location>
</feature>
<dbReference type="GO" id="GO:0006402">
    <property type="term" value="P:mRNA catabolic process"/>
    <property type="evidence" value="ECO:0007669"/>
    <property type="project" value="TreeGrafter"/>
</dbReference>
<dbReference type="GeneID" id="45635131"/>
<protein>
    <submittedName>
        <fullName evidence="4">Type II toxin-antitoxin system mRNA interferase toxin, RelE/StbE family</fullName>
    </submittedName>
</protein>
<dbReference type="NCBIfam" id="TIGR02385">
    <property type="entry name" value="RelE_StbE"/>
    <property type="match status" value="1"/>
</dbReference>
<dbReference type="NCBIfam" id="TIGR00053">
    <property type="entry name" value="YafQ family addiction module toxin"/>
    <property type="match status" value="1"/>
</dbReference>
<dbReference type="PANTHER" id="PTHR40588">
    <property type="entry name" value="MRNA INTERFERASE TOXIN YAFQ"/>
    <property type="match status" value="1"/>
</dbReference>
<dbReference type="GO" id="GO:0004521">
    <property type="term" value="F:RNA endonuclease activity"/>
    <property type="evidence" value="ECO:0007669"/>
    <property type="project" value="TreeGrafter"/>
</dbReference>
<keyword evidence="1" id="KW-1277">Toxin-antitoxin system</keyword>
<sequence length="96" mass="11407">MTNKKTKYTVKMTNKFKKDYKIIEKQGKNIKKLVEVIEMLAEGKQLDSKYKDHSLIGNYKGYRECHIFPDWILIYKHEEDILVLILARTGSHSELF</sequence>
<evidence type="ECO:0000256" key="3">
    <source>
        <dbReference type="PIRSR" id="PIRSR006156-1"/>
    </source>
</evidence>
<evidence type="ECO:0000313" key="4">
    <source>
        <dbReference type="EMBL" id="ASC02763.1"/>
    </source>
</evidence>
<dbReference type="Proteomes" id="UP000196759">
    <property type="component" value="Chromosome"/>
</dbReference>
<dbReference type="RefSeq" id="WP_005898091.1">
    <property type="nucleotide sequence ID" value="NZ_CP021934.1"/>
</dbReference>
<dbReference type="KEGG" id="fpol:ERS445057_01353"/>
<dbReference type="SUPFAM" id="SSF143011">
    <property type="entry name" value="RelE-like"/>
    <property type="match status" value="1"/>
</dbReference>
<dbReference type="PANTHER" id="PTHR40588:SF1">
    <property type="entry name" value="MRNA INTERFERASE TOXIN YAFQ"/>
    <property type="match status" value="1"/>
</dbReference>
<dbReference type="EMBL" id="CP021934">
    <property type="protein sequence ID" value="ASC02763.1"/>
    <property type="molecule type" value="Genomic_DNA"/>
</dbReference>
<evidence type="ECO:0000313" key="5">
    <source>
        <dbReference type="EMBL" id="PHI17109.1"/>
    </source>
</evidence>
<reference evidence="4 6" key="1">
    <citation type="submission" date="2017-06" db="EMBL/GenBank/DDBJ databases">
        <title>Draft genome sequence of Fusobacterium nucleatum subsp. polymorphum KCOM 1260 (=ChDC F218).</title>
        <authorList>
            <person name="Kook J.-K."/>
            <person name="Park S.-N."/>
            <person name="Lim Y.K."/>
            <person name="Roh H."/>
        </authorList>
    </citation>
    <scope>NUCLEOTIDE SEQUENCE [LARGE SCALE GENOMIC DNA]</scope>
    <source>
        <strain evidence="4">KCOM 1260</strain>
        <strain evidence="6">KCOM 1260 (ChDC F218)</strain>
    </source>
</reference>
<dbReference type="InterPro" id="IPR007712">
    <property type="entry name" value="RelE/ParE_toxin"/>
</dbReference>
<dbReference type="EMBL" id="NIRO01000002">
    <property type="protein sequence ID" value="PHI17109.1"/>
    <property type="molecule type" value="Genomic_DNA"/>
</dbReference>
<proteinExistence type="inferred from homology"/>
<dbReference type="InterPro" id="IPR035093">
    <property type="entry name" value="RelE/ParE_toxin_dom_sf"/>
</dbReference>